<reference evidence="6" key="1">
    <citation type="journal article" date="2014" name="Int. J. Syst. Evol. Microbiol.">
        <title>Complete genome sequence of Corynebacterium casei LMG S-19264T (=DSM 44701T), isolated from a smear-ripened cheese.</title>
        <authorList>
            <consortium name="US DOE Joint Genome Institute (JGI-PGF)"/>
            <person name="Walter F."/>
            <person name="Albersmeier A."/>
            <person name="Kalinowski J."/>
            <person name="Ruckert C."/>
        </authorList>
    </citation>
    <scope>NUCLEOTIDE SEQUENCE</scope>
    <source>
        <strain evidence="6">CGMCC 1.12195</strain>
    </source>
</reference>
<accession>A0A917HZT3</accession>
<keyword evidence="3" id="KW-0256">Endoplasmic reticulum</keyword>
<protein>
    <recommendedName>
        <fullName evidence="5">GPI inositol-deacylase PGAP1-like alpha/beta domain-containing protein</fullName>
    </recommendedName>
</protein>
<name>A0A917HZT3_9SPHI</name>
<evidence type="ECO:0000313" key="6">
    <source>
        <dbReference type="EMBL" id="GGH00181.1"/>
    </source>
</evidence>
<dbReference type="InterPro" id="IPR012908">
    <property type="entry name" value="PGAP1-ab_dom-like"/>
</dbReference>
<dbReference type="PANTHER" id="PTHR48182:SF2">
    <property type="entry name" value="PROTEIN SERAC1"/>
    <property type="match status" value="1"/>
</dbReference>
<dbReference type="SUPFAM" id="SSF53474">
    <property type="entry name" value="alpha/beta-Hydrolases"/>
    <property type="match status" value="1"/>
</dbReference>
<proteinExistence type="predicted"/>
<dbReference type="Gene3D" id="3.40.50.1820">
    <property type="entry name" value="alpha/beta hydrolase"/>
    <property type="match status" value="1"/>
</dbReference>
<dbReference type="Pfam" id="PF07819">
    <property type="entry name" value="PGAP1"/>
    <property type="match status" value="1"/>
</dbReference>
<evidence type="ECO:0000256" key="1">
    <source>
        <dbReference type="ARBA" id="ARBA00004240"/>
    </source>
</evidence>
<dbReference type="RefSeq" id="WP_188507886.1">
    <property type="nucleotide sequence ID" value="NZ_BMER01000005.1"/>
</dbReference>
<dbReference type="InterPro" id="IPR029058">
    <property type="entry name" value="AB_hydrolase_fold"/>
</dbReference>
<dbReference type="Proteomes" id="UP000660862">
    <property type="component" value="Unassembled WGS sequence"/>
</dbReference>
<dbReference type="InterPro" id="IPR052374">
    <property type="entry name" value="SERAC1"/>
</dbReference>
<dbReference type="GO" id="GO:0016020">
    <property type="term" value="C:membrane"/>
    <property type="evidence" value="ECO:0007669"/>
    <property type="project" value="UniProtKB-SubCell"/>
</dbReference>
<reference evidence="6" key="2">
    <citation type="submission" date="2020-09" db="EMBL/GenBank/DDBJ databases">
        <authorList>
            <person name="Sun Q."/>
            <person name="Zhou Y."/>
        </authorList>
    </citation>
    <scope>NUCLEOTIDE SEQUENCE</scope>
    <source>
        <strain evidence="6">CGMCC 1.12195</strain>
    </source>
</reference>
<evidence type="ECO:0000256" key="2">
    <source>
        <dbReference type="ARBA" id="ARBA00004370"/>
    </source>
</evidence>
<evidence type="ECO:0000259" key="5">
    <source>
        <dbReference type="Pfam" id="PF07819"/>
    </source>
</evidence>
<comment type="subcellular location">
    <subcellularLocation>
        <location evidence="1">Endoplasmic reticulum</location>
    </subcellularLocation>
    <subcellularLocation>
        <location evidence="2">Membrane</location>
    </subcellularLocation>
</comment>
<dbReference type="GO" id="GO:0016788">
    <property type="term" value="F:hydrolase activity, acting on ester bonds"/>
    <property type="evidence" value="ECO:0007669"/>
    <property type="project" value="InterPro"/>
</dbReference>
<feature type="domain" description="GPI inositol-deacylase PGAP1-like alpha/beta" evidence="5">
    <location>
        <begin position="13"/>
        <end position="141"/>
    </location>
</feature>
<dbReference type="EMBL" id="BMER01000005">
    <property type="protein sequence ID" value="GGH00181.1"/>
    <property type="molecule type" value="Genomic_DNA"/>
</dbReference>
<sequence>MDLPKFLKSNNDDTAVLFIHGLSGNYLTWKRFSIRLSEDWKEEDSFNLEYDEYYSLSFQIPILSFFIKCYVGKSIGDVASHLNSILISVGKKYQNVILVCHSMGGLVARKLIVDKLKAEKSLGNIKALITYATPHHGARLANWVSLFFHKPLALIRIKKFLQLNDLSRSSAFIMDLNADWSRLNVNDKIDFLRIVGLADGIVSVDSAEHEAGTNVFSFANKGHFSIIKPHRSITDGALMVTYNYLKDFKKNQESKELLEMGYEEESEYDY</sequence>
<gene>
    <name evidence="6" type="ORF">GCM10007415_40120</name>
</gene>
<evidence type="ECO:0000313" key="7">
    <source>
        <dbReference type="Proteomes" id="UP000660862"/>
    </source>
</evidence>
<evidence type="ECO:0000256" key="4">
    <source>
        <dbReference type="ARBA" id="ARBA00023136"/>
    </source>
</evidence>
<evidence type="ECO:0000256" key="3">
    <source>
        <dbReference type="ARBA" id="ARBA00022824"/>
    </source>
</evidence>
<dbReference type="AlphaFoldDB" id="A0A917HZT3"/>
<comment type="caution">
    <text evidence="6">The sequence shown here is derived from an EMBL/GenBank/DDBJ whole genome shotgun (WGS) entry which is preliminary data.</text>
</comment>
<dbReference type="PANTHER" id="PTHR48182">
    <property type="entry name" value="PROTEIN SERAC1"/>
    <property type="match status" value="1"/>
</dbReference>
<organism evidence="6 7">
    <name type="scientific">Parapedobacter pyrenivorans</name>
    <dbReference type="NCBI Taxonomy" id="1305674"/>
    <lineage>
        <taxon>Bacteria</taxon>
        <taxon>Pseudomonadati</taxon>
        <taxon>Bacteroidota</taxon>
        <taxon>Sphingobacteriia</taxon>
        <taxon>Sphingobacteriales</taxon>
        <taxon>Sphingobacteriaceae</taxon>
        <taxon>Parapedobacter</taxon>
    </lineage>
</organism>
<keyword evidence="4" id="KW-0472">Membrane</keyword>
<keyword evidence="7" id="KW-1185">Reference proteome</keyword>